<feature type="domain" description="PA14" evidence="1">
    <location>
        <begin position="1"/>
        <end position="78"/>
    </location>
</feature>
<dbReference type="InterPro" id="IPR037524">
    <property type="entry name" value="PA14/GLEYA"/>
</dbReference>
<sequence>STITFHCASDQGAKLLVNNKTLVEWSGPKDERSGSVDLVKGKSYPIRLIYDHKEGIGGYVTVTWGWQGHDKSPIGAEYLLHSPAQQRLVERYCLLSSD</sequence>
<evidence type="ECO:0000259" key="1">
    <source>
        <dbReference type="PROSITE" id="PS51820"/>
    </source>
</evidence>
<feature type="non-terminal residue" evidence="2">
    <location>
        <position position="1"/>
    </location>
</feature>
<accession>X0W1J8</accession>
<proteinExistence type="predicted"/>
<dbReference type="SUPFAM" id="SSF56988">
    <property type="entry name" value="Anthrax protective antigen"/>
    <property type="match status" value="1"/>
</dbReference>
<dbReference type="AlphaFoldDB" id="X0W1J8"/>
<dbReference type="Gene3D" id="3.90.182.10">
    <property type="entry name" value="Toxin - Anthrax Protective Antigen,domain 1"/>
    <property type="match status" value="1"/>
</dbReference>
<name>X0W1J8_9ZZZZ</name>
<dbReference type="PROSITE" id="PS51820">
    <property type="entry name" value="PA14"/>
    <property type="match status" value="1"/>
</dbReference>
<dbReference type="EMBL" id="BARS01039936">
    <property type="protein sequence ID" value="GAG24669.1"/>
    <property type="molecule type" value="Genomic_DNA"/>
</dbReference>
<dbReference type="InterPro" id="IPR011658">
    <property type="entry name" value="PA14_dom"/>
</dbReference>
<gene>
    <name evidence="2" type="ORF">S01H1_60950</name>
</gene>
<evidence type="ECO:0000313" key="2">
    <source>
        <dbReference type="EMBL" id="GAG24669.1"/>
    </source>
</evidence>
<protein>
    <recommendedName>
        <fullName evidence="1">PA14 domain-containing protein</fullName>
    </recommendedName>
</protein>
<dbReference type="Pfam" id="PF07691">
    <property type="entry name" value="PA14"/>
    <property type="match status" value="1"/>
</dbReference>
<comment type="caution">
    <text evidence="2">The sequence shown here is derived from an EMBL/GenBank/DDBJ whole genome shotgun (WGS) entry which is preliminary data.</text>
</comment>
<organism evidence="2">
    <name type="scientific">marine sediment metagenome</name>
    <dbReference type="NCBI Taxonomy" id="412755"/>
    <lineage>
        <taxon>unclassified sequences</taxon>
        <taxon>metagenomes</taxon>
        <taxon>ecological metagenomes</taxon>
    </lineage>
</organism>
<reference evidence="2" key="1">
    <citation type="journal article" date="2014" name="Front. Microbiol.">
        <title>High frequency of phylogenetically diverse reductive dehalogenase-homologous genes in deep subseafloor sedimentary metagenomes.</title>
        <authorList>
            <person name="Kawai M."/>
            <person name="Futagami T."/>
            <person name="Toyoda A."/>
            <person name="Takaki Y."/>
            <person name="Nishi S."/>
            <person name="Hori S."/>
            <person name="Arai W."/>
            <person name="Tsubouchi T."/>
            <person name="Morono Y."/>
            <person name="Uchiyama I."/>
            <person name="Ito T."/>
            <person name="Fujiyama A."/>
            <person name="Inagaki F."/>
            <person name="Takami H."/>
        </authorList>
    </citation>
    <scope>NUCLEOTIDE SEQUENCE</scope>
    <source>
        <strain evidence="2">Expedition CK06-06</strain>
    </source>
</reference>